<gene>
    <name evidence="2" type="ORF">METH_14085</name>
</gene>
<dbReference type="KEGG" id="lmd:METH_14085"/>
<keyword evidence="3" id="KW-1185">Reference proteome</keyword>
<sequence length="32" mass="3327">MEPAKQQLSAQLGSALTSGGLPRIAAALRPRH</sequence>
<accession>V9VWJ4</accession>
<dbReference type="STRING" id="999552.METH_14085"/>
<evidence type="ECO:0000256" key="1">
    <source>
        <dbReference type="SAM" id="MobiDB-lite"/>
    </source>
</evidence>
<reference evidence="2 3" key="1">
    <citation type="submission" date="2013-09" db="EMBL/GenBank/DDBJ databases">
        <authorList>
            <consortium name="DOE Joint Genome Institute"/>
            <person name="Klenk H.-P."/>
            <person name="Huntemann M."/>
            <person name="Han J."/>
            <person name="Chen A."/>
            <person name="Kyrpides N."/>
            <person name="Mavromatis K."/>
            <person name="Markowitz V."/>
            <person name="Palaniappan K."/>
            <person name="Ivanova N."/>
            <person name="Schaumberg A."/>
            <person name="Pati A."/>
            <person name="Liolios K."/>
            <person name="Nordberg H.P."/>
            <person name="Cantor M.N."/>
            <person name="Hua S.X."/>
            <person name="Woyke T."/>
        </authorList>
    </citation>
    <scope>NUCLEOTIDE SEQUENCE [LARGE SCALE GENOMIC DNA]</scope>
    <source>
        <strain evidence="2 3">DSM 14336</strain>
    </source>
</reference>
<feature type="region of interest" description="Disordered" evidence="1">
    <location>
        <begin position="1"/>
        <end position="32"/>
    </location>
</feature>
<dbReference type="HOGENOM" id="CLU_3390080_0_0_5"/>
<protein>
    <submittedName>
        <fullName evidence="2">Uncharacterized protein</fullName>
    </submittedName>
</protein>
<dbReference type="AlphaFoldDB" id="V9VWJ4"/>
<dbReference type="EMBL" id="CP006773">
    <property type="protein sequence ID" value="AHD03136.1"/>
    <property type="molecule type" value="Genomic_DNA"/>
</dbReference>
<evidence type="ECO:0000313" key="2">
    <source>
        <dbReference type="EMBL" id="AHD03136.1"/>
    </source>
</evidence>
<organism evidence="2 3">
    <name type="scientific">Leisingera methylohalidivorans DSM 14336</name>
    <dbReference type="NCBI Taxonomy" id="999552"/>
    <lineage>
        <taxon>Bacteria</taxon>
        <taxon>Pseudomonadati</taxon>
        <taxon>Pseudomonadota</taxon>
        <taxon>Alphaproteobacteria</taxon>
        <taxon>Rhodobacterales</taxon>
        <taxon>Roseobacteraceae</taxon>
        <taxon>Leisingera</taxon>
    </lineage>
</organism>
<evidence type="ECO:0000313" key="3">
    <source>
        <dbReference type="Proteomes" id="UP000018780"/>
    </source>
</evidence>
<proteinExistence type="predicted"/>
<name>V9VWJ4_9RHOB</name>
<feature type="compositionally biased region" description="Polar residues" evidence="1">
    <location>
        <begin position="1"/>
        <end position="17"/>
    </location>
</feature>
<dbReference type="Proteomes" id="UP000018780">
    <property type="component" value="Chromosome"/>
</dbReference>